<dbReference type="AlphaFoldDB" id="A0A6J4JJS5"/>
<accession>A0A6J4JJS5</accession>
<reference evidence="3" key="1">
    <citation type="submission" date="2020-02" db="EMBL/GenBank/DDBJ databases">
        <authorList>
            <person name="Meier V. D."/>
        </authorList>
    </citation>
    <scope>NUCLEOTIDE SEQUENCE</scope>
    <source>
        <strain evidence="3">AVDCRST_MAG77</strain>
    </source>
</reference>
<keyword evidence="2" id="KW-0812">Transmembrane</keyword>
<keyword evidence="2" id="KW-0472">Membrane</keyword>
<organism evidence="3">
    <name type="scientific">uncultured Chloroflexota bacterium</name>
    <dbReference type="NCBI Taxonomy" id="166587"/>
    <lineage>
        <taxon>Bacteria</taxon>
        <taxon>Bacillati</taxon>
        <taxon>Chloroflexota</taxon>
        <taxon>environmental samples</taxon>
    </lineage>
</organism>
<dbReference type="InterPro" id="IPR010773">
    <property type="entry name" value="Mycophage_PG1_Gp7"/>
</dbReference>
<keyword evidence="2" id="KW-1133">Transmembrane helix</keyword>
<name>A0A6J4JJS5_9CHLR</name>
<dbReference type="Pfam" id="PF07098">
    <property type="entry name" value="DUF1360"/>
    <property type="match status" value="1"/>
</dbReference>
<feature type="transmembrane region" description="Helical" evidence="2">
    <location>
        <begin position="12"/>
        <end position="32"/>
    </location>
</feature>
<dbReference type="EMBL" id="CADCTC010000201">
    <property type="protein sequence ID" value="CAA9278973.1"/>
    <property type="molecule type" value="Genomic_DNA"/>
</dbReference>
<protein>
    <recommendedName>
        <fullName evidence="4">Integral membrane protein</fullName>
    </recommendedName>
</protein>
<evidence type="ECO:0000256" key="1">
    <source>
        <dbReference type="SAM" id="MobiDB-lite"/>
    </source>
</evidence>
<gene>
    <name evidence="3" type="ORF">AVDCRST_MAG77-3696</name>
</gene>
<feature type="region of interest" description="Disordered" evidence="1">
    <location>
        <begin position="172"/>
        <end position="196"/>
    </location>
</feature>
<evidence type="ECO:0000256" key="2">
    <source>
        <dbReference type="SAM" id="Phobius"/>
    </source>
</evidence>
<proteinExistence type="predicted"/>
<sequence length="196" mass="20786">MRDVSRAGRPLGAYAGLITTYNSLFALFLIAMRLSGRRLPASVATQDVLLIGAATQQLSRLVTRDKITTVVRAPFTVVEREADEPGELEEVAVGHGWRRAVGELLTCPYCITAWIASLLACGLATAPRETRLVTGIFASVAVSDFLNHLYRASIGLADRLQADTSAAPVVTPIGHQAGHQDGPEARGAQAPGLRAA</sequence>
<evidence type="ECO:0000313" key="3">
    <source>
        <dbReference type="EMBL" id="CAA9278973.1"/>
    </source>
</evidence>
<evidence type="ECO:0008006" key="4">
    <source>
        <dbReference type="Google" id="ProtNLM"/>
    </source>
</evidence>